<dbReference type="AlphaFoldDB" id="A0A8H6I7W6"/>
<accession>A0A8H6I7W6</accession>
<keyword evidence="1" id="KW-0812">Transmembrane</keyword>
<organism evidence="2 3">
    <name type="scientific">Ephemerocybe angulata</name>
    <dbReference type="NCBI Taxonomy" id="980116"/>
    <lineage>
        <taxon>Eukaryota</taxon>
        <taxon>Fungi</taxon>
        <taxon>Dikarya</taxon>
        <taxon>Basidiomycota</taxon>
        <taxon>Agaricomycotina</taxon>
        <taxon>Agaricomycetes</taxon>
        <taxon>Agaricomycetidae</taxon>
        <taxon>Agaricales</taxon>
        <taxon>Agaricineae</taxon>
        <taxon>Psathyrellaceae</taxon>
        <taxon>Ephemerocybe</taxon>
    </lineage>
</organism>
<sequence length="75" mass="8699">MWLPAWILLGLVPLINHVFGLWWHRSSSCLHLYVTLSFCSAWTNNLVCVVMRSVHIRRPFQSHEIVLGVTKSDEP</sequence>
<dbReference type="Proteomes" id="UP000521943">
    <property type="component" value="Unassembled WGS sequence"/>
</dbReference>
<evidence type="ECO:0000256" key="1">
    <source>
        <dbReference type="SAM" id="Phobius"/>
    </source>
</evidence>
<feature type="transmembrane region" description="Helical" evidence="1">
    <location>
        <begin position="30"/>
        <end position="51"/>
    </location>
</feature>
<dbReference type="EMBL" id="JACGCI010000012">
    <property type="protein sequence ID" value="KAF6760481.1"/>
    <property type="molecule type" value="Genomic_DNA"/>
</dbReference>
<evidence type="ECO:0000313" key="3">
    <source>
        <dbReference type="Proteomes" id="UP000521943"/>
    </source>
</evidence>
<keyword evidence="1" id="KW-0472">Membrane</keyword>
<proteinExistence type="predicted"/>
<evidence type="ECO:0000313" key="2">
    <source>
        <dbReference type="EMBL" id="KAF6760481.1"/>
    </source>
</evidence>
<gene>
    <name evidence="2" type="ORF">DFP72DRAFT_882303</name>
</gene>
<keyword evidence="3" id="KW-1185">Reference proteome</keyword>
<keyword evidence="1" id="KW-1133">Transmembrane helix</keyword>
<protein>
    <submittedName>
        <fullName evidence="2">Uncharacterized protein</fullName>
    </submittedName>
</protein>
<comment type="caution">
    <text evidence="2">The sequence shown here is derived from an EMBL/GenBank/DDBJ whole genome shotgun (WGS) entry which is preliminary data.</text>
</comment>
<reference evidence="2 3" key="1">
    <citation type="submission" date="2020-07" db="EMBL/GenBank/DDBJ databases">
        <title>Comparative genomics of pyrophilous fungi reveals a link between fire events and developmental genes.</title>
        <authorList>
            <consortium name="DOE Joint Genome Institute"/>
            <person name="Steindorff A.S."/>
            <person name="Carver A."/>
            <person name="Calhoun S."/>
            <person name="Stillman K."/>
            <person name="Liu H."/>
            <person name="Lipzen A."/>
            <person name="Pangilinan J."/>
            <person name="Labutti K."/>
            <person name="Bruns T.D."/>
            <person name="Grigoriev I.V."/>
        </authorList>
    </citation>
    <scope>NUCLEOTIDE SEQUENCE [LARGE SCALE GENOMIC DNA]</scope>
    <source>
        <strain evidence="2 3">CBS 144469</strain>
    </source>
</reference>
<name>A0A8H6I7W6_9AGAR</name>